<proteinExistence type="inferred from homology"/>
<dbReference type="SUPFAM" id="SSF75005">
    <property type="entry name" value="Arabinanase/levansucrase/invertase"/>
    <property type="match status" value="1"/>
</dbReference>
<dbReference type="PANTHER" id="PTHR42812">
    <property type="entry name" value="BETA-XYLOSIDASE"/>
    <property type="match status" value="1"/>
</dbReference>
<name>A0A3D8MCI4_9ALTE</name>
<keyword evidence="2 5" id="KW-0378">Hydrolase</keyword>
<dbReference type="InterPro" id="IPR006710">
    <property type="entry name" value="Glyco_hydro_43"/>
</dbReference>
<evidence type="ECO:0000256" key="1">
    <source>
        <dbReference type="ARBA" id="ARBA00009865"/>
    </source>
</evidence>
<reference evidence="7" key="1">
    <citation type="submission" date="2018-08" db="EMBL/GenBank/DDBJ databases">
        <authorList>
            <person name="Zhang J."/>
            <person name="Du Z.-J."/>
        </authorList>
    </citation>
    <scope>NUCLEOTIDE SEQUENCE [LARGE SCALE GENOMIC DNA]</scope>
    <source>
        <strain evidence="7">KCTC 52655</strain>
    </source>
</reference>
<comment type="caution">
    <text evidence="6">The sequence shown here is derived from an EMBL/GenBank/DDBJ whole genome shotgun (WGS) entry which is preliminary data.</text>
</comment>
<dbReference type="Proteomes" id="UP000256561">
    <property type="component" value="Unassembled WGS sequence"/>
</dbReference>
<dbReference type="GO" id="GO:0004553">
    <property type="term" value="F:hydrolase activity, hydrolyzing O-glycosyl compounds"/>
    <property type="evidence" value="ECO:0007669"/>
    <property type="project" value="InterPro"/>
</dbReference>
<dbReference type="PANTHER" id="PTHR42812:SF14">
    <property type="entry name" value="SECRETED PROTEIN"/>
    <property type="match status" value="1"/>
</dbReference>
<dbReference type="GO" id="GO:0005975">
    <property type="term" value="P:carbohydrate metabolic process"/>
    <property type="evidence" value="ECO:0007669"/>
    <property type="project" value="InterPro"/>
</dbReference>
<gene>
    <name evidence="6" type="ORF">DXV75_03205</name>
</gene>
<dbReference type="InterPro" id="IPR051795">
    <property type="entry name" value="Glycosyl_Hydrlase_43"/>
</dbReference>
<dbReference type="AlphaFoldDB" id="A0A3D8MCI4"/>
<evidence type="ECO:0000256" key="3">
    <source>
        <dbReference type="ARBA" id="ARBA00023295"/>
    </source>
</evidence>
<evidence type="ECO:0000313" key="7">
    <source>
        <dbReference type="Proteomes" id="UP000256561"/>
    </source>
</evidence>
<feature type="site" description="Important for catalytic activity, responsible for pKa modulation of the active site Glu and correct orientation of both the proton donor and substrate" evidence="4">
    <location>
        <position position="158"/>
    </location>
</feature>
<protein>
    <submittedName>
        <fullName evidence="6">Beta-xylosidase</fullName>
    </submittedName>
</protein>
<organism evidence="6 7">
    <name type="scientific">Alteromonas aestuariivivens</name>
    <dbReference type="NCBI Taxonomy" id="1938339"/>
    <lineage>
        <taxon>Bacteria</taxon>
        <taxon>Pseudomonadati</taxon>
        <taxon>Pseudomonadota</taxon>
        <taxon>Gammaproteobacteria</taxon>
        <taxon>Alteromonadales</taxon>
        <taxon>Alteromonadaceae</taxon>
        <taxon>Alteromonas/Salinimonas group</taxon>
        <taxon>Alteromonas</taxon>
    </lineage>
</organism>
<evidence type="ECO:0000256" key="2">
    <source>
        <dbReference type="ARBA" id="ARBA00022801"/>
    </source>
</evidence>
<evidence type="ECO:0000256" key="4">
    <source>
        <dbReference type="PIRSR" id="PIRSR606710-2"/>
    </source>
</evidence>
<sequence>MSRESIEFGLKAHSQALFVKAGWIRDPYIILGPDDQYYLTGTTPNPDDPRQQTDPLNIGLGKESIVGEVVQVWRSADLIDWEYLGTPFTLDDRYSQSDNGPEDNRNRIWAPELHWMGDRWALVHCPQGNASFAFAQPGIEIKGPWTHPMQGKFGVRHDPSLFKDDDGTWYVLYGNTLVQPLNEDFSDYTGPATRIDPAGSRIGPDGSSISRIGHEGATIRKIGSKYVHFGTAWSTDRMRKGSYNLYYSTADSINGPYGPRRFVGRFLGHGTPFQTRDGNWWVTAFFNANVPPLDSDGIQNRDLSETAQTINQSGTTIVPLEIQIESDGEVYIRAEDPDYAIPGPDEAQNFQAIIQGS</sequence>
<evidence type="ECO:0000256" key="5">
    <source>
        <dbReference type="RuleBase" id="RU361187"/>
    </source>
</evidence>
<dbReference type="Pfam" id="PF04616">
    <property type="entry name" value="Glyco_hydro_43"/>
    <property type="match status" value="1"/>
</dbReference>
<dbReference type="InterPro" id="IPR023296">
    <property type="entry name" value="Glyco_hydro_beta-prop_sf"/>
</dbReference>
<keyword evidence="7" id="KW-1185">Reference proteome</keyword>
<comment type="similarity">
    <text evidence="1 5">Belongs to the glycosyl hydrolase 43 family.</text>
</comment>
<dbReference type="OrthoDB" id="9794572at2"/>
<evidence type="ECO:0000313" key="6">
    <source>
        <dbReference type="EMBL" id="RDV28216.1"/>
    </source>
</evidence>
<accession>A0A3D8MCI4</accession>
<keyword evidence="3 5" id="KW-0326">Glycosidase</keyword>
<dbReference type="EMBL" id="QRHA01000002">
    <property type="protein sequence ID" value="RDV28216.1"/>
    <property type="molecule type" value="Genomic_DNA"/>
</dbReference>
<dbReference type="Gene3D" id="2.115.10.20">
    <property type="entry name" value="Glycosyl hydrolase domain, family 43"/>
    <property type="match status" value="1"/>
</dbReference>
<dbReference type="CDD" id="cd08986">
    <property type="entry name" value="GH43-like"/>
    <property type="match status" value="1"/>
</dbReference>